<name>A0A371BDL3_9BRAD</name>
<dbReference type="EMBL" id="QRGO01000001">
    <property type="protein sequence ID" value="RDV05696.1"/>
    <property type="molecule type" value="Genomic_DNA"/>
</dbReference>
<gene>
    <name evidence="4" type="ORF">DXH78_04530</name>
</gene>
<keyword evidence="5" id="KW-1185">Reference proteome</keyword>
<feature type="domain" description="Soluble ligand binding" evidence="3">
    <location>
        <begin position="113"/>
        <end position="165"/>
    </location>
</feature>
<protein>
    <submittedName>
        <fullName evidence="4">Polysaccharide export protein</fullName>
    </submittedName>
</protein>
<dbReference type="PANTHER" id="PTHR33619">
    <property type="entry name" value="POLYSACCHARIDE EXPORT PROTEIN GFCE-RELATED"/>
    <property type="match status" value="1"/>
</dbReference>
<comment type="caution">
    <text evidence="4">The sequence shown here is derived from an EMBL/GenBank/DDBJ whole genome shotgun (WGS) entry which is preliminary data.</text>
</comment>
<evidence type="ECO:0000259" key="3">
    <source>
        <dbReference type="Pfam" id="PF10531"/>
    </source>
</evidence>
<dbReference type="Pfam" id="PF02563">
    <property type="entry name" value="Poly_export"/>
    <property type="match status" value="1"/>
</dbReference>
<dbReference type="InterPro" id="IPR049712">
    <property type="entry name" value="Poly_export"/>
</dbReference>
<evidence type="ECO:0000313" key="4">
    <source>
        <dbReference type="EMBL" id="RDV05696.1"/>
    </source>
</evidence>
<dbReference type="InterPro" id="IPR003715">
    <property type="entry name" value="Poly_export_N"/>
</dbReference>
<sequence>MAQAPRMAAPRGGPYVPAPAPAPNYGYAAVSPAAPAYTLDSGDKLRVVVFGQDGITNSYTVDAGGNVNLPLIGTVPARGTSTQHLAKTIADRLRQGYVREPHVTVEVEAYRPFFILGEVTTPGQYPYVANMTVETAVAIAGGFGARAAKKNVELTRNAPGQQMRGNVPLNYPLLPGDTIVVKERWF</sequence>
<keyword evidence="1" id="KW-0732">Signal</keyword>
<feature type="domain" description="Polysaccharide export protein N-terminal" evidence="2">
    <location>
        <begin position="32"/>
        <end position="107"/>
    </location>
</feature>
<dbReference type="AlphaFoldDB" id="A0A371BDL3"/>
<dbReference type="Pfam" id="PF10531">
    <property type="entry name" value="SLBB"/>
    <property type="match status" value="1"/>
</dbReference>
<dbReference type="GO" id="GO:0015159">
    <property type="term" value="F:polysaccharide transmembrane transporter activity"/>
    <property type="evidence" value="ECO:0007669"/>
    <property type="project" value="InterPro"/>
</dbReference>
<dbReference type="Gene3D" id="3.30.1950.10">
    <property type="entry name" value="wza like domain"/>
    <property type="match status" value="1"/>
</dbReference>
<dbReference type="Gene3D" id="3.10.560.10">
    <property type="entry name" value="Outer membrane lipoprotein wza domain like"/>
    <property type="match status" value="1"/>
</dbReference>
<proteinExistence type="predicted"/>
<evidence type="ECO:0000259" key="2">
    <source>
        <dbReference type="Pfam" id="PF02563"/>
    </source>
</evidence>
<evidence type="ECO:0000256" key="1">
    <source>
        <dbReference type="ARBA" id="ARBA00022729"/>
    </source>
</evidence>
<dbReference type="InterPro" id="IPR019554">
    <property type="entry name" value="Soluble_ligand-bd"/>
</dbReference>
<accession>A0A371BDL3</accession>
<dbReference type="Proteomes" id="UP000263993">
    <property type="component" value="Unassembled WGS sequence"/>
</dbReference>
<reference evidence="5" key="1">
    <citation type="submission" date="2018-08" db="EMBL/GenBank/DDBJ databases">
        <authorList>
            <person name="Kim S.-J."/>
            <person name="Jung G.-Y."/>
        </authorList>
    </citation>
    <scope>NUCLEOTIDE SEQUENCE [LARGE SCALE GENOMIC DNA]</scope>
    <source>
        <strain evidence="5">GY_H</strain>
    </source>
</reference>
<dbReference type="OrthoDB" id="197007at2"/>
<dbReference type="PANTHER" id="PTHR33619:SF3">
    <property type="entry name" value="POLYSACCHARIDE EXPORT PROTEIN GFCE-RELATED"/>
    <property type="match status" value="1"/>
</dbReference>
<evidence type="ECO:0000313" key="5">
    <source>
        <dbReference type="Proteomes" id="UP000263993"/>
    </source>
</evidence>
<organism evidence="4 5">
    <name type="scientific">Undibacter mobilis</name>
    <dbReference type="NCBI Taxonomy" id="2292256"/>
    <lineage>
        <taxon>Bacteria</taxon>
        <taxon>Pseudomonadati</taxon>
        <taxon>Pseudomonadota</taxon>
        <taxon>Alphaproteobacteria</taxon>
        <taxon>Hyphomicrobiales</taxon>
        <taxon>Nitrobacteraceae</taxon>
        <taxon>Undibacter</taxon>
    </lineage>
</organism>